<dbReference type="EMBL" id="CP098023">
    <property type="protein sequence ID" value="WKD50115.1"/>
    <property type="molecule type" value="Genomic_DNA"/>
</dbReference>
<dbReference type="PANTHER" id="PTHR30329">
    <property type="entry name" value="STATOR ELEMENT OF FLAGELLAR MOTOR COMPLEX"/>
    <property type="match status" value="1"/>
</dbReference>
<dbReference type="PRINTS" id="PR01021">
    <property type="entry name" value="OMPADOMAIN"/>
</dbReference>
<dbReference type="PANTHER" id="PTHR30329:SF21">
    <property type="entry name" value="LIPOPROTEIN YIAD-RELATED"/>
    <property type="match status" value="1"/>
</dbReference>
<evidence type="ECO:0000259" key="5">
    <source>
        <dbReference type="PROSITE" id="PS51123"/>
    </source>
</evidence>
<dbReference type="Proteomes" id="UP001321520">
    <property type="component" value="Chromosome"/>
</dbReference>
<gene>
    <name evidence="6" type="ORF">M8T91_01410</name>
</gene>
<comment type="subcellular location">
    <subcellularLocation>
        <location evidence="1">Cell outer membrane</location>
    </subcellularLocation>
</comment>
<organism evidence="6 7">
    <name type="scientific">Microbulbifer spongiae</name>
    <dbReference type="NCBI Taxonomy" id="2944933"/>
    <lineage>
        <taxon>Bacteria</taxon>
        <taxon>Pseudomonadati</taxon>
        <taxon>Pseudomonadota</taxon>
        <taxon>Gammaproteobacteria</taxon>
        <taxon>Cellvibrionales</taxon>
        <taxon>Microbulbiferaceae</taxon>
        <taxon>Microbulbifer</taxon>
    </lineage>
</organism>
<sequence>MVGKFPSVCYFALSAVFLTGCHDSDKQYALQPVTGIQSGESEQAARQAAPFADALVRFLRGNSRERGDTFILRLEFEPGGFAPRMETIADLEALLVIMRDFPDLQIAIEGHTDNAGDPKKNLNLSQRRADWVQHFLIERGISEERLQAQGYGDTDPIADNSSKTGQKENRRLAIRVLNFDRIPSQLPRR</sequence>
<dbReference type="PRINTS" id="PR01023">
    <property type="entry name" value="NAFLGMOTY"/>
</dbReference>
<keyword evidence="2 4" id="KW-0472">Membrane</keyword>
<dbReference type="InterPro" id="IPR036737">
    <property type="entry name" value="OmpA-like_sf"/>
</dbReference>
<keyword evidence="3" id="KW-0998">Cell outer membrane</keyword>
<dbReference type="Pfam" id="PF00691">
    <property type="entry name" value="OmpA"/>
    <property type="match status" value="1"/>
</dbReference>
<evidence type="ECO:0000313" key="6">
    <source>
        <dbReference type="EMBL" id="WKD50115.1"/>
    </source>
</evidence>
<dbReference type="InterPro" id="IPR006665">
    <property type="entry name" value="OmpA-like"/>
</dbReference>
<dbReference type="Gene3D" id="3.30.1330.60">
    <property type="entry name" value="OmpA-like domain"/>
    <property type="match status" value="1"/>
</dbReference>
<dbReference type="RefSeq" id="WP_301416108.1">
    <property type="nucleotide sequence ID" value="NZ_CP098023.1"/>
</dbReference>
<evidence type="ECO:0000313" key="7">
    <source>
        <dbReference type="Proteomes" id="UP001321520"/>
    </source>
</evidence>
<accession>A0ABY9EAT5</accession>
<name>A0ABY9EAT5_9GAMM</name>
<protein>
    <submittedName>
        <fullName evidence="6">OmpA family protein</fullName>
    </submittedName>
</protein>
<dbReference type="PROSITE" id="PS51123">
    <property type="entry name" value="OMPA_2"/>
    <property type="match status" value="1"/>
</dbReference>
<evidence type="ECO:0000256" key="3">
    <source>
        <dbReference type="ARBA" id="ARBA00023237"/>
    </source>
</evidence>
<dbReference type="SUPFAM" id="SSF103088">
    <property type="entry name" value="OmpA-like"/>
    <property type="match status" value="1"/>
</dbReference>
<reference evidence="6 7" key="1">
    <citation type="submission" date="2022-05" db="EMBL/GenBank/DDBJ databases">
        <title>Microbulbifer sp. nov., isolated from sponge.</title>
        <authorList>
            <person name="Gao L."/>
        </authorList>
    </citation>
    <scope>NUCLEOTIDE SEQUENCE [LARGE SCALE GENOMIC DNA]</scope>
    <source>
        <strain evidence="6 7">MI-G</strain>
    </source>
</reference>
<evidence type="ECO:0000256" key="1">
    <source>
        <dbReference type="ARBA" id="ARBA00004442"/>
    </source>
</evidence>
<dbReference type="PROSITE" id="PS51257">
    <property type="entry name" value="PROKAR_LIPOPROTEIN"/>
    <property type="match status" value="1"/>
</dbReference>
<evidence type="ECO:0000256" key="4">
    <source>
        <dbReference type="PROSITE-ProRule" id="PRU00473"/>
    </source>
</evidence>
<proteinExistence type="predicted"/>
<dbReference type="InterPro" id="IPR050330">
    <property type="entry name" value="Bact_OuterMem_StrucFunc"/>
</dbReference>
<dbReference type="CDD" id="cd07185">
    <property type="entry name" value="OmpA_C-like"/>
    <property type="match status" value="1"/>
</dbReference>
<evidence type="ECO:0000256" key="2">
    <source>
        <dbReference type="ARBA" id="ARBA00023136"/>
    </source>
</evidence>
<dbReference type="InterPro" id="IPR006664">
    <property type="entry name" value="OMP_bac"/>
</dbReference>
<feature type="domain" description="OmpA-like" evidence="5">
    <location>
        <begin position="63"/>
        <end position="180"/>
    </location>
</feature>
<keyword evidence="7" id="KW-1185">Reference proteome</keyword>